<dbReference type="PANTHER" id="PTHR19290:SF167">
    <property type="entry name" value="PROTEIN DIMMED"/>
    <property type="match status" value="1"/>
</dbReference>
<dbReference type="STRING" id="7370.A0A1I8MQC0"/>
<feature type="domain" description="BHLH" evidence="2">
    <location>
        <begin position="149"/>
        <end position="201"/>
    </location>
</feature>
<feature type="compositionally biased region" description="Low complexity" evidence="1">
    <location>
        <begin position="120"/>
        <end position="134"/>
    </location>
</feature>
<dbReference type="VEuPathDB" id="VectorBase:MDOA007359"/>
<dbReference type="GO" id="GO:0005634">
    <property type="term" value="C:nucleus"/>
    <property type="evidence" value="ECO:0007669"/>
    <property type="project" value="TreeGrafter"/>
</dbReference>
<dbReference type="AlphaFoldDB" id="A0A1I8MQC0"/>
<dbReference type="GO" id="GO:0070888">
    <property type="term" value="F:E-box binding"/>
    <property type="evidence" value="ECO:0007669"/>
    <property type="project" value="TreeGrafter"/>
</dbReference>
<evidence type="ECO:0000313" key="5">
    <source>
        <dbReference type="RefSeq" id="XP_011290737.1"/>
    </source>
</evidence>
<feature type="compositionally biased region" description="Low complexity" evidence="1">
    <location>
        <begin position="97"/>
        <end position="106"/>
    </location>
</feature>
<dbReference type="GO" id="GO:0061564">
    <property type="term" value="P:axon development"/>
    <property type="evidence" value="ECO:0007669"/>
    <property type="project" value="TreeGrafter"/>
</dbReference>
<evidence type="ECO:0000313" key="3">
    <source>
        <dbReference type="EnsemblMetazoa" id="MDOA007359-PB"/>
    </source>
</evidence>
<dbReference type="PANTHER" id="PTHR19290">
    <property type="entry name" value="BASIC HELIX-LOOP-HELIX PROTEIN NEUROGENIN-RELATED"/>
    <property type="match status" value="1"/>
</dbReference>
<dbReference type="CDD" id="cd19712">
    <property type="entry name" value="bHLH_TS_dimmed_like"/>
    <property type="match status" value="1"/>
</dbReference>
<dbReference type="OrthoDB" id="10039134at2759"/>
<dbReference type="EnsemblMetazoa" id="MDOA007359-RB">
    <property type="protein sequence ID" value="MDOA007359-PB"/>
    <property type="gene ID" value="MDOA007359"/>
</dbReference>
<dbReference type="PROSITE" id="PS50888">
    <property type="entry name" value="BHLH"/>
    <property type="match status" value="1"/>
</dbReference>
<dbReference type="SMART" id="SM00353">
    <property type="entry name" value="HLH"/>
    <property type="match status" value="1"/>
</dbReference>
<reference evidence="3" key="1">
    <citation type="submission" date="2020-05" db="UniProtKB">
        <authorList>
            <consortium name="EnsemblMetazoa"/>
        </authorList>
    </citation>
    <scope>IDENTIFICATION</scope>
    <source>
        <strain evidence="3">Aabys</strain>
    </source>
</reference>
<dbReference type="RefSeq" id="XP_011290737.1">
    <property type="nucleotide sequence ID" value="XM_011292435.2"/>
</dbReference>
<dbReference type="InterPro" id="IPR050359">
    <property type="entry name" value="bHLH_transcription_factors"/>
</dbReference>
<keyword evidence="4" id="KW-1185">Reference proteome</keyword>
<organism evidence="3">
    <name type="scientific">Musca domestica</name>
    <name type="common">House fly</name>
    <dbReference type="NCBI Taxonomy" id="7370"/>
    <lineage>
        <taxon>Eukaryota</taxon>
        <taxon>Metazoa</taxon>
        <taxon>Ecdysozoa</taxon>
        <taxon>Arthropoda</taxon>
        <taxon>Hexapoda</taxon>
        <taxon>Insecta</taxon>
        <taxon>Pterygota</taxon>
        <taxon>Neoptera</taxon>
        <taxon>Endopterygota</taxon>
        <taxon>Diptera</taxon>
        <taxon>Brachycera</taxon>
        <taxon>Muscomorpha</taxon>
        <taxon>Muscoidea</taxon>
        <taxon>Muscidae</taxon>
        <taxon>Musca</taxon>
    </lineage>
</organism>
<evidence type="ECO:0000256" key="1">
    <source>
        <dbReference type="SAM" id="MobiDB-lite"/>
    </source>
</evidence>
<dbReference type="Proteomes" id="UP001652621">
    <property type="component" value="Unplaced"/>
</dbReference>
<dbReference type="GO" id="GO:0045944">
    <property type="term" value="P:positive regulation of transcription by RNA polymerase II"/>
    <property type="evidence" value="ECO:0007669"/>
    <property type="project" value="TreeGrafter"/>
</dbReference>
<protein>
    <submittedName>
        <fullName evidence="5">Protein dimmed</fullName>
    </submittedName>
</protein>
<dbReference type="SUPFAM" id="SSF81995">
    <property type="entry name" value="beta-sandwich domain of Sec23/24"/>
    <property type="match status" value="1"/>
</dbReference>
<accession>A0A1I8MQC0</accession>
<dbReference type="Pfam" id="PF00010">
    <property type="entry name" value="HLH"/>
    <property type="match status" value="1"/>
</dbReference>
<sequence length="372" mass="41481">MNHELMCKLNMHDTQVMDLMASHDFVQLQQQPQQQQPQQQQQQQQQQMLNYTMTETQTTPPNVPHADNPDNNRSSRPIRRASRRTPQLSNNYDMEMTDSSSQSDDTSGGGGSSNGGGSGARPSSRGRNSSGTNSNRRRKGTLNAKERNLRRLESNERERMRMHSLNDAFQSLREVIPHVEMERRLSKIETLTLAKNYIINLTHIILAKRNEESALDFNGVLMNGNGTVENGNVNNGVDPDVNILGLNAGNGVNANGLIALNGNCYDDSPLTNGATYNCTLLAEHHQNTGAPQSLTTATTTIQIQNQPLSHMHHQSHHIMISNHNQIMMPQQQQQNASVPPPPQQQQQAAIIMNGYGDSTADNNFDEPFREFL</sequence>
<dbReference type="GO" id="GO:0046983">
    <property type="term" value="F:protein dimerization activity"/>
    <property type="evidence" value="ECO:0007669"/>
    <property type="project" value="InterPro"/>
</dbReference>
<feature type="compositionally biased region" description="Low complexity" evidence="1">
    <location>
        <begin position="29"/>
        <end position="47"/>
    </location>
</feature>
<evidence type="ECO:0000259" key="2">
    <source>
        <dbReference type="PROSITE" id="PS50888"/>
    </source>
</evidence>
<dbReference type="KEGG" id="mde:101887945"/>
<feature type="compositionally biased region" description="Gly residues" evidence="1">
    <location>
        <begin position="107"/>
        <end position="119"/>
    </location>
</feature>
<reference evidence="5" key="2">
    <citation type="submission" date="2025-04" db="UniProtKB">
        <authorList>
            <consortium name="RefSeq"/>
        </authorList>
    </citation>
    <scope>IDENTIFICATION</scope>
    <source>
        <strain evidence="5">Aabys</strain>
    </source>
</reference>
<dbReference type="GO" id="GO:0000981">
    <property type="term" value="F:DNA-binding transcription factor activity, RNA polymerase II-specific"/>
    <property type="evidence" value="ECO:0007669"/>
    <property type="project" value="TreeGrafter"/>
</dbReference>
<feature type="compositionally biased region" description="Polar residues" evidence="1">
    <location>
        <begin position="48"/>
        <end position="60"/>
    </location>
</feature>
<evidence type="ECO:0000313" key="4">
    <source>
        <dbReference type="Proteomes" id="UP001652621"/>
    </source>
</evidence>
<dbReference type="GO" id="GO:0007423">
    <property type="term" value="P:sensory organ development"/>
    <property type="evidence" value="ECO:0007669"/>
    <property type="project" value="TreeGrafter"/>
</dbReference>
<dbReference type="Gene3D" id="4.10.280.10">
    <property type="entry name" value="Helix-loop-helix DNA-binding domain"/>
    <property type="match status" value="1"/>
</dbReference>
<dbReference type="SUPFAM" id="SSF47459">
    <property type="entry name" value="HLH, helix-loop-helix DNA-binding domain"/>
    <property type="match status" value="1"/>
</dbReference>
<dbReference type="InterPro" id="IPR011598">
    <property type="entry name" value="bHLH_dom"/>
</dbReference>
<dbReference type="VEuPathDB" id="VectorBase:MDOMA2_019181"/>
<feature type="region of interest" description="Disordered" evidence="1">
    <location>
        <begin position="27"/>
        <end position="146"/>
    </location>
</feature>
<name>A0A1I8MQC0_MUSDO</name>
<dbReference type="InterPro" id="IPR036638">
    <property type="entry name" value="HLH_DNA-bd_sf"/>
</dbReference>
<gene>
    <name evidence="3" type="primary">101887945</name>
    <name evidence="5" type="synonym">LOC101887945</name>
</gene>
<proteinExistence type="predicted"/>